<feature type="transmembrane region" description="Helical" evidence="6">
    <location>
        <begin position="106"/>
        <end position="127"/>
    </location>
</feature>
<feature type="transmembrane region" description="Helical" evidence="6">
    <location>
        <begin position="376"/>
        <end position="400"/>
    </location>
</feature>
<dbReference type="InterPro" id="IPR036259">
    <property type="entry name" value="MFS_trans_sf"/>
</dbReference>
<dbReference type="EMBL" id="MUBK01000003">
    <property type="protein sequence ID" value="OTA21340.1"/>
    <property type="molecule type" value="Genomic_DNA"/>
</dbReference>
<feature type="transmembrane region" description="Helical" evidence="6">
    <location>
        <begin position="287"/>
        <end position="306"/>
    </location>
</feature>
<dbReference type="SUPFAM" id="SSF103473">
    <property type="entry name" value="MFS general substrate transporter"/>
    <property type="match status" value="1"/>
</dbReference>
<dbReference type="InterPro" id="IPR011701">
    <property type="entry name" value="MFS"/>
</dbReference>
<dbReference type="CDD" id="cd17320">
    <property type="entry name" value="MFS_MdfA_MDR_like"/>
    <property type="match status" value="1"/>
</dbReference>
<keyword evidence="3 6" id="KW-0812">Transmembrane</keyword>
<organism evidence="8 9">
    <name type="scientific">Xenorhabdus beddingii</name>
    <dbReference type="NCBI Taxonomy" id="40578"/>
    <lineage>
        <taxon>Bacteria</taxon>
        <taxon>Pseudomonadati</taxon>
        <taxon>Pseudomonadota</taxon>
        <taxon>Gammaproteobacteria</taxon>
        <taxon>Enterobacterales</taxon>
        <taxon>Morganellaceae</taxon>
        <taxon>Xenorhabdus</taxon>
    </lineage>
</organism>
<evidence type="ECO:0000259" key="7">
    <source>
        <dbReference type="PROSITE" id="PS50850"/>
    </source>
</evidence>
<sequence length="406" mass="44491">MVQQLPNKSNESIFVSIIIVLLVAMGQFNNTLFIPSLPHMSVPLGTSDSFLQFSVTLTLLAFGFSQLIYGPLSDYYGRRPVVLIGLIIFFLGNIVCLFAMSGVIFLIGKVITGLGVGCVGPISRAIARDLSDGKKLLKLMGILVMFMSVTPAISPMLGGAIQGYLGWKMNFIILCIIALSFIIFVYYTLPETNKNKGEENNILSFHRMFLNYRELILHGEFLRMALFNMFGYAAELVFLLSASYVLQEHFYLPPQQFGLIPLVIVPCVMIGNFIVTKLSSHFEVKVICTIGVLLIALGSLLMFLFSEFMPSTIISFIIPMMVVALGEGIVTPSSTARCMDLYGKKAGYAGAVVGAIAMVGAGIIVGISSLNPLHSLFSISIILLVISFILLILCLVNWIYQNREVS</sequence>
<dbReference type="Gene3D" id="1.20.1720.10">
    <property type="entry name" value="Multidrug resistance protein D"/>
    <property type="match status" value="1"/>
</dbReference>
<keyword evidence="2" id="KW-0813">Transport</keyword>
<feature type="transmembrane region" description="Helical" evidence="6">
    <location>
        <begin position="12"/>
        <end position="29"/>
    </location>
</feature>
<comment type="subcellular location">
    <subcellularLocation>
        <location evidence="1">Membrane</location>
        <topology evidence="1">Multi-pass membrane protein</topology>
    </subcellularLocation>
</comment>
<feature type="transmembrane region" description="Helical" evidence="6">
    <location>
        <begin position="312"/>
        <end position="334"/>
    </location>
</feature>
<dbReference type="GO" id="GO:0022857">
    <property type="term" value="F:transmembrane transporter activity"/>
    <property type="evidence" value="ECO:0007669"/>
    <property type="project" value="InterPro"/>
</dbReference>
<feature type="transmembrane region" description="Helical" evidence="6">
    <location>
        <begin position="225"/>
        <end position="245"/>
    </location>
</feature>
<name>A0A1Y2SSL1_9GAMM</name>
<evidence type="ECO:0000256" key="2">
    <source>
        <dbReference type="ARBA" id="ARBA00022448"/>
    </source>
</evidence>
<evidence type="ECO:0000313" key="9">
    <source>
        <dbReference type="Proteomes" id="UP000194204"/>
    </source>
</evidence>
<keyword evidence="4 6" id="KW-1133">Transmembrane helix</keyword>
<feature type="transmembrane region" description="Helical" evidence="6">
    <location>
        <begin position="81"/>
        <end position="100"/>
    </location>
</feature>
<dbReference type="STRING" id="40578.Xbed_00569"/>
<feature type="domain" description="Major facilitator superfamily (MFS) profile" evidence="7">
    <location>
        <begin position="15"/>
        <end position="405"/>
    </location>
</feature>
<comment type="caution">
    <text evidence="8">The sequence shown here is derived from an EMBL/GenBank/DDBJ whole genome shotgun (WGS) entry which is preliminary data.</text>
</comment>
<proteinExistence type="predicted"/>
<dbReference type="GO" id="GO:0016020">
    <property type="term" value="C:membrane"/>
    <property type="evidence" value="ECO:0007669"/>
    <property type="project" value="UniProtKB-SubCell"/>
</dbReference>
<feature type="transmembrane region" description="Helical" evidence="6">
    <location>
        <begin position="346"/>
        <end position="370"/>
    </location>
</feature>
<dbReference type="PANTHER" id="PTHR42718:SF9">
    <property type="entry name" value="MAJOR FACILITATOR SUPERFAMILY MULTIDRUG TRANSPORTER MFSC"/>
    <property type="match status" value="1"/>
</dbReference>
<feature type="transmembrane region" description="Helical" evidence="6">
    <location>
        <begin position="171"/>
        <end position="189"/>
    </location>
</feature>
<evidence type="ECO:0000313" key="8">
    <source>
        <dbReference type="EMBL" id="OTA21340.1"/>
    </source>
</evidence>
<keyword evidence="5 6" id="KW-0472">Membrane</keyword>
<dbReference type="PANTHER" id="PTHR42718">
    <property type="entry name" value="MAJOR FACILITATOR SUPERFAMILY MULTIDRUG TRANSPORTER MFSC"/>
    <property type="match status" value="1"/>
</dbReference>
<dbReference type="PROSITE" id="PS50850">
    <property type="entry name" value="MFS"/>
    <property type="match status" value="1"/>
</dbReference>
<dbReference type="InterPro" id="IPR020846">
    <property type="entry name" value="MFS_dom"/>
</dbReference>
<keyword evidence="9" id="KW-1185">Reference proteome</keyword>
<reference evidence="8 9" key="1">
    <citation type="submission" date="2017-01" db="EMBL/GenBank/DDBJ databases">
        <title>Deconstructing symbiosis and pathogenesis requirements using a combined genomic-metabolomic approach.</title>
        <authorList>
            <person name="Tobias N.J."/>
            <person name="Wolff H."/>
            <person name="Djahanschiri B."/>
            <person name="Ebersberger I."/>
            <person name="Bode H.B."/>
        </authorList>
    </citation>
    <scope>NUCLEOTIDE SEQUENCE [LARGE SCALE GENOMIC DNA]</scope>
    <source>
        <strain evidence="8 9">DSM 4764</strain>
    </source>
</reference>
<accession>A0A1Y2SSL1</accession>
<feature type="transmembrane region" description="Helical" evidence="6">
    <location>
        <begin position="257"/>
        <end position="275"/>
    </location>
</feature>
<evidence type="ECO:0000256" key="5">
    <source>
        <dbReference type="ARBA" id="ARBA00023136"/>
    </source>
</evidence>
<evidence type="ECO:0000256" key="6">
    <source>
        <dbReference type="SAM" id="Phobius"/>
    </source>
</evidence>
<feature type="transmembrane region" description="Helical" evidence="6">
    <location>
        <begin position="139"/>
        <end position="165"/>
    </location>
</feature>
<protein>
    <submittedName>
        <fullName evidence="8">Multidrug resistance protein D</fullName>
    </submittedName>
</protein>
<feature type="transmembrane region" description="Helical" evidence="6">
    <location>
        <begin position="49"/>
        <end position="69"/>
    </location>
</feature>
<gene>
    <name evidence="8" type="ORF">Xbed_00569</name>
</gene>
<dbReference type="AlphaFoldDB" id="A0A1Y2SSL1"/>
<dbReference type="Pfam" id="PF07690">
    <property type="entry name" value="MFS_1"/>
    <property type="match status" value="1"/>
</dbReference>
<evidence type="ECO:0000256" key="1">
    <source>
        <dbReference type="ARBA" id="ARBA00004141"/>
    </source>
</evidence>
<dbReference type="Proteomes" id="UP000194204">
    <property type="component" value="Unassembled WGS sequence"/>
</dbReference>
<evidence type="ECO:0000256" key="3">
    <source>
        <dbReference type="ARBA" id="ARBA00022692"/>
    </source>
</evidence>
<evidence type="ECO:0000256" key="4">
    <source>
        <dbReference type="ARBA" id="ARBA00022989"/>
    </source>
</evidence>